<name>A0A6J8AUS8_MYTCO</name>
<dbReference type="PANTHER" id="PTHR42884">
    <property type="entry name" value="PROPROTEIN CONVERTASE SUBTILISIN/KEXIN-RELATED"/>
    <property type="match status" value="1"/>
</dbReference>
<sequence length="251" mass="28412">MLVVISSITAKVNLKNSVESVINKDNTNIKELKKIGGLGINGVFKNFDSIAKRSKKSDHDQTTDEIVMNLKTGYDITDVKEILNRHKSFYFLRQMKFGKKVFYVLKINTDERDTEIDVDSLNDDADVTSLKKEKKVKNIKVQRKFHFVTSSVNPSEISDPKFWNINGDVLPSINVQAAWDLGITGSGVKVAIVDQYLDLDHADMKDNLITDLHYDYVDNDNNPRPQSQSAARTRQKKQQVAKGYSTSVIVQ</sequence>
<dbReference type="GO" id="GO:0004252">
    <property type="term" value="F:serine-type endopeptidase activity"/>
    <property type="evidence" value="ECO:0007669"/>
    <property type="project" value="InterPro"/>
</dbReference>
<organism evidence="6 7">
    <name type="scientific">Mytilus coruscus</name>
    <name type="common">Sea mussel</name>
    <dbReference type="NCBI Taxonomy" id="42192"/>
    <lineage>
        <taxon>Eukaryota</taxon>
        <taxon>Metazoa</taxon>
        <taxon>Spiralia</taxon>
        <taxon>Lophotrochozoa</taxon>
        <taxon>Mollusca</taxon>
        <taxon>Bivalvia</taxon>
        <taxon>Autobranchia</taxon>
        <taxon>Pteriomorphia</taxon>
        <taxon>Mytilida</taxon>
        <taxon>Mytiloidea</taxon>
        <taxon>Mytilidae</taxon>
        <taxon>Mytilinae</taxon>
        <taxon>Mytilus</taxon>
    </lineage>
</organism>
<feature type="compositionally biased region" description="Polar residues" evidence="5">
    <location>
        <begin position="219"/>
        <end position="232"/>
    </location>
</feature>
<keyword evidence="2" id="KW-0378">Hydrolase</keyword>
<gene>
    <name evidence="6" type="ORF">MCOR_11547</name>
</gene>
<feature type="region of interest" description="Disordered" evidence="5">
    <location>
        <begin position="218"/>
        <end position="251"/>
    </location>
</feature>
<dbReference type="SUPFAM" id="SSF52743">
    <property type="entry name" value="Subtilisin-like"/>
    <property type="match status" value="1"/>
</dbReference>
<evidence type="ECO:0000256" key="4">
    <source>
        <dbReference type="PROSITE-ProRule" id="PRU01240"/>
    </source>
</evidence>
<dbReference type="PANTHER" id="PTHR42884:SF14">
    <property type="entry name" value="NEUROENDOCRINE CONVERTASE 1"/>
    <property type="match status" value="1"/>
</dbReference>
<evidence type="ECO:0000256" key="1">
    <source>
        <dbReference type="ARBA" id="ARBA00022670"/>
    </source>
</evidence>
<protein>
    <recommendedName>
        <fullName evidence="8">Peptidase S8/S53 domain-containing protein</fullName>
    </recommendedName>
</protein>
<keyword evidence="7" id="KW-1185">Reference proteome</keyword>
<evidence type="ECO:0000256" key="5">
    <source>
        <dbReference type="SAM" id="MobiDB-lite"/>
    </source>
</evidence>
<reference evidence="6 7" key="1">
    <citation type="submission" date="2020-06" db="EMBL/GenBank/DDBJ databases">
        <authorList>
            <person name="Li R."/>
            <person name="Bekaert M."/>
        </authorList>
    </citation>
    <scope>NUCLEOTIDE SEQUENCE [LARGE SCALE GENOMIC DNA]</scope>
    <source>
        <strain evidence="7">wild</strain>
    </source>
</reference>
<keyword evidence="1" id="KW-0645">Protease</keyword>
<evidence type="ECO:0008006" key="8">
    <source>
        <dbReference type="Google" id="ProtNLM"/>
    </source>
</evidence>
<dbReference type="AlphaFoldDB" id="A0A6J8AUS8"/>
<dbReference type="Gene3D" id="3.40.50.200">
    <property type="entry name" value="Peptidase S8/S53 domain"/>
    <property type="match status" value="1"/>
</dbReference>
<proteinExistence type="inferred from homology"/>
<dbReference type="GO" id="GO:0016020">
    <property type="term" value="C:membrane"/>
    <property type="evidence" value="ECO:0007669"/>
    <property type="project" value="TreeGrafter"/>
</dbReference>
<dbReference type="InterPro" id="IPR036852">
    <property type="entry name" value="Peptidase_S8/S53_dom_sf"/>
</dbReference>
<keyword evidence="3" id="KW-0720">Serine protease</keyword>
<dbReference type="OrthoDB" id="6255718at2759"/>
<accession>A0A6J8AUS8</accession>
<dbReference type="EMBL" id="CACVKT020001978">
    <property type="protein sequence ID" value="CAC5373974.1"/>
    <property type="molecule type" value="Genomic_DNA"/>
</dbReference>
<comment type="similarity">
    <text evidence="4">Belongs to the peptidase S8 family.</text>
</comment>
<evidence type="ECO:0000313" key="7">
    <source>
        <dbReference type="Proteomes" id="UP000507470"/>
    </source>
</evidence>
<evidence type="ECO:0000256" key="3">
    <source>
        <dbReference type="ARBA" id="ARBA00022825"/>
    </source>
</evidence>
<dbReference type="Proteomes" id="UP000507470">
    <property type="component" value="Unassembled WGS sequence"/>
</dbReference>
<dbReference type="GO" id="GO:0016485">
    <property type="term" value="P:protein processing"/>
    <property type="evidence" value="ECO:0007669"/>
    <property type="project" value="TreeGrafter"/>
</dbReference>
<dbReference type="PROSITE" id="PS51892">
    <property type="entry name" value="SUBTILASE"/>
    <property type="match status" value="1"/>
</dbReference>
<evidence type="ECO:0000256" key="2">
    <source>
        <dbReference type="ARBA" id="ARBA00022801"/>
    </source>
</evidence>
<evidence type="ECO:0000313" key="6">
    <source>
        <dbReference type="EMBL" id="CAC5373974.1"/>
    </source>
</evidence>
<comment type="caution">
    <text evidence="4">Lacks conserved residue(s) required for the propagation of feature annotation.</text>
</comment>